<sequence>MSSKGGNKLKAKHCVGFYEQHTENALEVLDEFIEWTHKEHLKNYIVIGKMLNVSPNRANRLLHREVLPEDKHIVKKMKEVMSRGVS</sequence>
<reference evidence="1" key="1">
    <citation type="journal article" date="2021" name="Proc. Natl. Acad. Sci. U.S.A.">
        <title>A Catalog of Tens of Thousands of Viruses from Human Metagenomes Reveals Hidden Associations with Chronic Diseases.</title>
        <authorList>
            <person name="Tisza M.J."/>
            <person name="Buck C.B."/>
        </authorList>
    </citation>
    <scope>NUCLEOTIDE SEQUENCE</scope>
    <source>
        <strain evidence="1">Ctg4a4</strain>
    </source>
</reference>
<proteinExistence type="predicted"/>
<protein>
    <submittedName>
        <fullName evidence="1">ATP-dependent target DNA activator B</fullName>
    </submittedName>
</protein>
<evidence type="ECO:0000313" key="1">
    <source>
        <dbReference type="EMBL" id="DAG02032.1"/>
    </source>
</evidence>
<accession>A0A8S5V5L5</accession>
<dbReference type="EMBL" id="BK016202">
    <property type="protein sequence ID" value="DAG02032.1"/>
    <property type="molecule type" value="Genomic_DNA"/>
</dbReference>
<organism evidence="1">
    <name type="scientific">Siphoviridae sp. ctg4a4</name>
    <dbReference type="NCBI Taxonomy" id="2825602"/>
    <lineage>
        <taxon>Viruses</taxon>
        <taxon>Duplodnaviria</taxon>
        <taxon>Heunggongvirae</taxon>
        <taxon>Uroviricota</taxon>
        <taxon>Caudoviricetes</taxon>
    </lineage>
</organism>
<name>A0A8S5V5L5_9CAUD</name>